<dbReference type="Proteomes" id="UP000095350">
    <property type="component" value="Unassembled WGS sequence"/>
</dbReference>
<dbReference type="RefSeq" id="WP_015522554.1">
    <property type="nucleotide sequence ID" value="NZ_CABIYH010000004.1"/>
</dbReference>
<reference evidence="2 6" key="3">
    <citation type="journal article" date="2019" name="Nat. Med.">
        <title>A library of human gut bacterial isolates paired with longitudinal multiomics data enables mechanistic microbiome research.</title>
        <authorList>
            <person name="Poyet M."/>
            <person name="Groussin M."/>
            <person name="Gibbons S.M."/>
            <person name="Avila-Pacheco J."/>
            <person name="Jiang X."/>
            <person name="Kearney S.M."/>
            <person name="Perrotta A.R."/>
            <person name="Berdy B."/>
            <person name="Zhao S."/>
            <person name="Lieberman T.D."/>
            <person name="Swanson P.K."/>
            <person name="Smith M."/>
            <person name="Roesemann S."/>
            <person name="Alexander J.E."/>
            <person name="Rich S.A."/>
            <person name="Livny J."/>
            <person name="Vlamakis H."/>
            <person name="Clish C."/>
            <person name="Bullock K."/>
            <person name="Deik A."/>
            <person name="Scott J."/>
            <person name="Pierce K.A."/>
            <person name="Xavier R.J."/>
            <person name="Alm E.J."/>
        </authorList>
    </citation>
    <scope>NUCLEOTIDE SEQUENCE [LARGE SCALE GENOMIC DNA]</scope>
    <source>
        <strain evidence="2 6">BIOML-A1</strain>
    </source>
</reference>
<evidence type="ECO:0000313" key="6">
    <source>
        <dbReference type="Proteomes" id="UP000478483"/>
    </source>
</evidence>
<dbReference type="AlphaFoldDB" id="A0A173RT90"/>
<evidence type="ECO:0000313" key="2">
    <source>
        <dbReference type="EMBL" id="MTR85703.1"/>
    </source>
</evidence>
<evidence type="ECO:0000313" key="3">
    <source>
        <dbReference type="EMBL" id="RHA68756.1"/>
    </source>
</evidence>
<dbReference type="OrthoDB" id="2056381at2"/>
<name>A0A173RT90_9FIRM</name>
<dbReference type="EMBL" id="CYXZ01000004">
    <property type="protein sequence ID" value="CUM81223.1"/>
    <property type="molecule type" value="Genomic_DNA"/>
</dbReference>
<proteinExistence type="predicted"/>
<accession>A0A173RT90</accession>
<sequence length="100" mass="11878">MKLDDTVMVQFFGELIESYRQQIMDQEEARELSKKEKKFLADLRKELELSNPQAYRMVTELFGCMLDISQIKQEQLYIQGIKDGIRIRKLVKEIEEGEEC</sequence>
<dbReference type="STRING" id="166486.ERS852572_00584"/>
<dbReference type="Proteomes" id="UP000284465">
    <property type="component" value="Unassembled WGS sequence"/>
</dbReference>
<organism evidence="1 4">
    <name type="scientific">Roseburia intestinalis</name>
    <dbReference type="NCBI Taxonomy" id="166486"/>
    <lineage>
        <taxon>Bacteria</taxon>
        <taxon>Bacillati</taxon>
        <taxon>Bacillota</taxon>
        <taxon>Clostridia</taxon>
        <taxon>Lachnospirales</taxon>
        <taxon>Lachnospiraceae</taxon>
        <taxon>Roseburia</taxon>
    </lineage>
</organism>
<dbReference type="EMBL" id="WNAJ01000013">
    <property type="protein sequence ID" value="MTR85703.1"/>
    <property type="molecule type" value="Genomic_DNA"/>
</dbReference>
<protein>
    <submittedName>
        <fullName evidence="2">Fe-S metabolism protein, SufE family</fullName>
    </submittedName>
</protein>
<evidence type="ECO:0000313" key="1">
    <source>
        <dbReference type="EMBL" id="CUM81223.1"/>
    </source>
</evidence>
<reference evidence="3 5" key="2">
    <citation type="submission" date="2018-08" db="EMBL/GenBank/DDBJ databases">
        <title>A genome reference for cultivated species of the human gut microbiota.</title>
        <authorList>
            <person name="Zou Y."/>
            <person name="Xue W."/>
            <person name="Luo G."/>
        </authorList>
    </citation>
    <scope>NUCLEOTIDE SEQUENCE [LARGE SCALE GENOMIC DNA]</scope>
    <source>
        <strain evidence="3 5">AM43-11</strain>
    </source>
</reference>
<gene>
    <name evidence="3" type="ORF">DW927_05615</name>
    <name evidence="1" type="ORF">ERS852572_00584</name>
    <name evidence="2" type="ORF">GMD50_11690</name>
</gene>
<dbReference type="Proteomes" id="UP000478483">
    <property type="component" value="Unassembled WGS sequence"/>
</dbReference>
<dbReference type="GeneID" id="75163026"/>
<reference evidence="1 4" key="1">
    <citation type="submission" date="2015-09" db="EMBL/GenBank/DDBJ databases">
        <authorList>
            <consortium name="Pathogen Informatics"/>
        </authorList>
    </citation>
    <scope>NUCLEOTIDE SEQUENCE [LARGE SCALE GENOMIC DNA]</scope>
    <source>
        <strain evidence="1 4">2789STDY5834960</strain>
    </source>
</reference>
<dbReference type="EMBL" id="QSFP01000004">
    <property type="protein sequence ID" value="RHA68756.1"/>
    <property type="molecule type" value="Genomic_DNA"/>
</dbReference>
<dbReference type="PaxDb" id="166486-ERS852572_00584"/>
<evidence type="ECO:0000313" key="5">
    <source>
        <dbReference type="Proteomes" id="UP000284465"/>
    </source>
</evidence>
<evidence type="ECO:0000313" key="4">
    <source>
        <dbReference type="Proteomes" id="UP000095350"/>
    </source>
</evidence>